<sequence length="163" mass="17063">MAPFVPRAARALSTAATGETPARARHKSVLTPEFGVMLGMSAWGVYCAMRVLRAKSQFAAELLEAEEALAHARAHADGLAKQNTELLRALDEAHETLATARTFSVGTTARALRILRDATASAVAPADARVGVGAARESVAASDPKPADSAGAPHVRVQPPTMW</sequence>
<reference evidence="2" key="1">
    <citation type="submission" date="2021-05" db="EMBL/GenBank/DDBJ databases">
        <title>The genome of the haptophyte Pavlova lutheri (Diacronema luteri, Pavlovales) - a model for lipid biosynthesis in eukaryotic algae.</title>
        <authorList>
            <person name="Hulatt C.J."/>
            <person name="Posewitz M.C."/>
        </authorList>
    </citation>
    <scope>NUCLEOTIDE SEQUENCE</scope>
    <source>
        <strain evidence="2">NIVA-4/92</strain>
    </source>
</reference>
<evidence type="ECO:0000256" key="1">
    <source>
        <dbReference type="SAM" id="MobiDB-lite"/>
    </source>
</evidence>
<dbReference type="Proteomes" id="UP000751190">
    <property type="component" value="Unassembled WGS sequence"/>
</dbReference>
<keyword evidence="3" id="KW-1185">Reference proteome</keyword>
<feature type="region of interest" description="Disordered" evidence="1">
    <location>
        <begin position="137"/>
        <end position="163"/>
    </location>
</feature>
<dbReference type="EMBL" id="JAGTXO010000048">
    <property type="protein sequence ID" value="KAG8458768.1"/>
    <property type="molecule type" value="Genomic_DNA"/>
</dbReference>
<proteinExistence type="predicted"/>
<organism evidence="2 3">
    <name type="scientific">Diacronema lutheri</name>
    <name type="common">Unicellular marine alga</name>
    <name type="synonym">Monochrysis lutheri</name>
    <dbReference type="NCBI Taxonomy" id="2081491"/>
    <lineage>
        <taxon>Eukaryota</taxon>
        <taxon>Haptista</taxon>
        <taxon>Haptophyta</taxon>
        <taxon>Pavlovophyceae</taxon>
        <taxon>Pavlovales</taxon>
        <taxon>Pavlovaceae</taxon>
        <taxon>Diacronema</taxon>
    </lineage>
</organism>
<dbReference type="OrthoDB" id="10588941at2759"/>
<comment type="caution">
    <text evidence="2">The sequence shown here is derived from an EMBL/GenBank/DDBJ whole genome shotgun (WGS) entry which is preliminary data.</text>
</comment>
<evidence type="ECO:0000313" key="3">
    <source>
        <dbReference type="Proteomes" id="UP000751190"/>
    </source>
</evidence>
<name>A0A8J6C8T7_DIALT</name>
<gene>
    <name evidence="2" type="ORF">KFE25_012966</name>
</gene>
<protein>
    <submittedName>
        <fullName evidence="2">Uncharacterized protein</fullName>
    </submittedName>
</protein>
<dbReference type="AlphaFoldDB" id="A0A8J6C8T7"/>
<accession>A0A8J6C8T7</accession>
<evidence type="ECO:0000313" key="2">
    <source>
        <dbReference type="EMBL" id="KAG8458768.1"/>
    </source>
</evidence>